<dbReference type="GeneID" id="70123855"/>
<name>A0A9P8RF82_9PEZI</name>
<dbReference type="AlphaFoldDB" id="A0A9P8RF82"/>
<dbReference type="EMBL" id="JAGPXC010000012">
    <property type="protein sequence ID" value="KAH6644913.1"/>
    <property type="molecule type" value="Genomic_DNA"/>
</dbReference>
<evidence type="ECO:0000313" key="1">
    <source>
        <dbReference type="EMBL" id="KAH6644913.1"/>
    </source>
</evidence>
<protein>
    <submittedName>
        <fullName evidence="1">Uncharacterized protein</fullName>
    </submittedName>
</protein>
<proteinExistence type="predicted"/>
<sequence>MQVGLLQVLFGRTVFLSLIWLVSTTRNIGTILLDSLETETLAGKGFQICWWSSNVRSQLSSLGENWQENSEGDRWFANESEQQ</sequence>
<comment type="caution">
    <text evidence="1">The sequence shown here is derived from an EMBL/GenBank/DDBJ whole genome shotgun (WGS) entry which is preliminary data.</text>
</comment>
<reference evidence="1" key="1">
    <citation type="journal article" date="2021" name="Nat. Commun.">
        <title>Genetic determinants of endophytism in the Arabidopsis root mycobiome.</title>
        <authorList>
            <person name="Mesny F."/>
            <person name="Miyauchi S."/>
            <person name="Thiergart T."/>
            <person name="Pickel B."/>
            <person name="Atanasova L."/>
            <person name="Karlsson M."/>
            <person name="Huettel B."/>
            <person name="Barry K.W."/>
            <person name="Haridas S."/>
            <person name="Chen C."/>
            <person name="Bauer D."/>
            <person name="Andreopoulos W."/>
            <person name="Pangilinan J."/>
            <person name="LaButti K."/>
            <person name="Riley R."/>
            <person name="Lipzen A."/>
            <person name="Clum A."/>
            <person name="Drula E."/>
            <person name="Henrissat B."/>
            <person name="Kohler A."/>
            <person name="Grigoriev I.V."/>
            <person name="Martin F.M."/>
            <person name="Hacquard S."/>
        </authorList>
    </citation>
    <scope>NUCLEOTIDE SEQUENCE</scope>
    <source>
        <strain evidence="1">MPI-SDFR-AT-0073</strain>
    </source>
</reference>
<dbReference type="RefSeq" id="XP_045951427.1">
    <property type="nucleotide sequence ID" value="XM_046094962.1"/>
</dbReference>
<accession>A0A9P8RF82</accession>
<evidence type="ECO:0000313" key="2">
    <source>
        <dbReference type="Proteomes" id="UP000758603"/>
    </source>
</evidence>
<gene>
    <name evidence="1" type="ORF">BKA67DRAFT_124661</name>
</gene>
<keyword evidence="2" id="KW-1185">Reference proteome</keyword>
<dbReference type="Proteomes" id="UP000758603">
    <property type="component" value="Unassembled WGS sequence"/>
</dbReference>
<organism evidence="1 2">
    <name type="scientific">Truncatella angustata</name>
    <dbReference type="NCBI Taxonomy" id="152316"/>
    <lineage>
        <taxon>Eukaryota</taxon>
        <taxon>Fungi</taxon>
        <taxon>Dikarya</taxon>
        <taxon>Ascomycota</taxon>
        <taxon>Pezizomycotina</taxon>
        <taxon>Sordariomycetes</taxon>
        <taxon>Xylariomycetidae</taxon>
        <taxon>Amphisphaeriales</taxon>
        <taxon>Sporocadaceae</taxon>
        <taxon>Truncatella</taxon>
    </lineage>
</organism>